<evidence type="ECO:0000256" key="8">
    <source>
        <dbReference type="ARBA" id="ARBA00023012"/>
    </source>
</evidence>
<feature type="coiled-coil region" evidence="9">
    <location>
        <begin position="197"/>
        <end position="224"/>
    </location>
</feature>
<dbReference type="CDD" id="cd00075">
    <property type="entry name" value="HATPase"/>
    <property type="match status" value="1"/>
</dbReference>
<comment type="catalytic activity">
    <reaction evidence="1">
        <text>ATP + protein L-histidine = ADP + protein N-phospho-L-histidine.</text>
        <dbReference type="EC" id="2.7.13.3"/>
    </reaction>
</comment>
<dbReference type="InterPro" id="IPR036890">
    <property type="entry name" value="HATPase_C_sf"/>
</dbReference>
<dbReference type="InterPro" id="IPR004358">
    <property type="entry name" value="Sig_transdc_His_kin-like_C"/>
</dbReference>
<dbReference type="PANTHER" id="PTHR43065">
    <property type="entry name" value="SENSOR HISTIDINE KINASE"/>
    <property type="match status" value="1"/>
</dbReference>
<comment type="caution">
    <text evidence="12">The sequence shown here is derived from an EMBL/GenBank/DDBJ whole genome shotgun (WGS) entry which is preliminary data.</text>
</comment>
<dbReference type="Gene3D" id="1.10.1760.20">
    <property type="match status" value="1"/>
</dbReference>
<evidence type="ECO:0000313" key="13">
    <source>
        <dbReference type="Proteomes" id="UP000190188"/>
    </source>
</evidence>
<dbReference type="CDD" id="cd00130">
    <property type="entry name" value="PAS"/>
    <property type="match status" value="1"/>
</dbReference>
<dbReference type="Gene3D" id="3.30.565.10">
    <property type="entry name" value="Histidine kinase-like ATPase, C-terminal domain"/>
    <property type="match status" value="1"/>
</dbReference>
<keyword evidence="8" id="KW-0902">Two-component regulatory system</keyword>
<feature type="transmembrane region" description="Helical" evidence="10">
    <location>
        <begin position="112"/>
        <end position="127"/>
    </location>
</feature>
<keyword evidence="10" id="KW-0472">Membrane</keyword>
<evidence type="ECO:0000256" key="3">
    <source>
        <dbReference type="ARBA" id="ARBA00022553"/>
    </source>
</evidence>
<evidence type="ECO:0000256" key="4">
    <source>
        <dbReference type="ARBA" id="ARBA00022679"/>
    </source>
</evidence>
<accession>A0A1T2X7F4</accession>
<organism evidence="12 13">
    <name type="scientific">Paenibacillus selenitireducens</name>
    <dbReference type="NCBI Taxonomy" id="1324314"/>
    <lineage>
        <taxon>Bacteria</taxon>
        <taxon>Bacillati</taxon>
        <taxon>Bacillota</taxon>
        <taxon>Bacilli</taxon>
        <taxon>Bacillales</taxon>
        <taxon>Paenibacillaceae</taxon>
        <taxon>Paenibacillus</taxon>
    </lineage>
</organism>
<evidence type="ECO:0000256" key="1">
    <source>
        <dbReference type="ARBA" id="ARBA00000085"/>
    </source>
</evidence>
<feature type="transmembrane region" description="Helical" evidence="10">
    <location>
        <begin position="167"/>
        <end position="191"/>
    </location>
</feature>
<evidence type="ECO:0000259" key="11">
    <source>
        <dbReference type="PROSITE" id="PS50109"/>
    </source>
</evidence>
<evidence type="ECO:0000256" key="6">
    <source>
        <dbReference type="ARBA" id="ARBA00022777"/>
    </source>
</evidence>
<reference evidence="12 13" key="1">
    <citation type="submission" date="2017-01" db="EMBL/GenBank/DDBJ databases">
        <title>Genome analysis of Paenibacillus selenitrireducens ES3-24.</title>
        <authorList>
            <person name="Xu D."/>
            <person name="Yao R."/>
            <person name="Zheng S."/>
        </authorList>
    </citation>
    <scope>NUCLEOTIDE SEQUENCE [LARGE SCALE GENOMIC DNA]</scope>
    <source>
        <strain evidence="12 13">ES3-24</strain>
    </source>
</reference>
<dbReference type="EMBL" id="MSZX01000008">
    <property type="protein sequence ID" value="OPA75807.1"/>
    <property type="molecule type" value="Genomic_DNA"/>
</dbReference>
<proteinExistence type="predicted"/>
<evidence type="ECO:0000313" key="12">
    <source>
        <dbReference type="EMBL" id="OPA75807.1"/>
    </source>
</evidence>
<dbReference type="InterPro" id="IPR035965">
    <property type="entry name" value="PAS-like_dom_sf"/>
</dbReference>
<dbReference type="Proteomes" id="UP000190188">
    <property type="component" value="Unassembled WGS sequence"/>
</dbReference>
<keyword evidence="5" id="KW-0547">Nucleotide-binding</keyword>
<dbReference type="InterPro" id="IPR036097">
    <property type="entry name" value="HisK_dim/P_sf"/>
</dbReference>
<dbReference type="InterPro" id="IPR000014">
    <property type="entry name" value="PAS"/>
</dbReference>
<dbReference type="EC" id="2.7.13.3" evidence="2"/>
<dbReference type="SUPFAM" id="SSF55785">
    <property type="entry name" value="PYP-like sensor domain (PAS domain)"/>
    <property type="match status" value="1"/>
</dbReference>
<evidence type="ECO:0000256" key="2">
    <source>
        <dbReference type="ARBA" id="ARBA00012438"/>
    </source>
</evidence>
<keyword evidence="6" id="KW-0418">Kinase</keyword>
<dbReference type="InterPro" id="IPR005467">
    <property type="entry name" value="His_kinase_dom"/>
</dbReference>
<dbReference type="InterPro" id="IPR003594">
    <property type="entry name" value="HATPase_dom"/>
</dbReference>
<feature type="transmembrane region" description="Helical" evidence="10">
    <location>
        <begin position="71"/>
        <end position="100"/>
    </location>
</feature>
<protein>
    <recommendedName>
        <fullName evidence="2">histidine kinase</fullName>
        <ecNumber evidence="2">2.7.13.3</ecNumber>
    </recommendedName>
</protein>
<dbReference type="CDD" id="cd00082">
    <property type="entry name" value="HisKA"/>
    <property type="match status" value="1"/>
</dbReference>
<gene>
    <name evidence="12" type="ORF">BVG16_19710</name>
</gene>
<dbReference type="GO" id="GO:0005524">
    <property type="term" value="F:ATP binding"/>
    <property type="evidence" value="ECO:0007669"/>
    <property type="project" value="UniProtKB-KW"/>
</dbReference>
<dbReference type="GO" id="GO:0000155">
    <property type="term" value="F:phosphorelay sensor kinase activity"/>
    <property type="evidence" value="ECO:0007669"/>
    <property type="project" value="InterPro"/>
</dbReference>
<dbReference type="PROSITE" id="PS50109">
    <property type="entry name" value="HIS_KIN"/>
    <property type="match status" value="1"/>
</dbReference>
<keyword evidence="4" id="KW-0808">Transferase</keyword>
<feature type="transmembrane region" description="Helical" evidence="10">
    <location>
        <begin position="36"/>
        <end position="59"/>
    </location>
</feature>
<keyword evidence="9" id="KW-0175">Coiled coil</keyword>
<evidence type="ECO:0000256" key="9">
    <source>
        <dbReference type="SAM" id="Coils"/>
    </source>
</evidence>
<sequence>MSTPLKETFLQELIALLPAFLLQVWAMKPKITGQIFTFRVIFAIFCTISFLLSMVFSYCTPNEQYYDFRMIPFLFGLLYCGYRAGAVMTLIYIGAHFIFFNHGELWDFPNDIGLYLIPLALIFIPQFRHAKTPRRTRIITYLILFGGAVNFWVYFSHYGFDFEKNDIPWLMFEIGFSCVCILTTYLILMFVESILDKLSLQRQLQDLSQQFHQEAQKMKQLIDATPLGVMSVDKMGNLTAINDMMLRLFPSTEKVRSDDLIGKSFGYVMKHYDIHYPSIQLARSLQGEETTAEVLQYNGKILISTSSSIRNQETDEVVGAVGMAHDVTELQMLRSEIGNLERLSLVGQMAASITHEIRNPMAVVRGFVQLMKEKSDAALHDYYRIVLEELDRANTIINDFLSLAQNRIVEKEESHLHDIVRDLSPLLWADANLRGLGIEMNLGDDIPPLHLNEKEIKQLILNLVRNGMEAMNNKGTLTIETLLQKDTVQLIVKDTGEGIPQDKLDKMFEPFYTTKSKGTGLGLSLCLSIVERHKGRITVESEKGKGTTFIVSFQAHVA</sequence>
<evidence type="ECO:0000256" key="7">
    <source>
        <dbReference type="ARBA" id="ARBA00022840"/>
    </source>
</evidence>
<feature type="domain" description="Histidine kinase" evidence="11">
    <location>
        <begin position="352"/>
        <end position="557"/>
    </location>
</feature>
<dbReference type="STRING" id="1324314.BVG16_19710"/>
<keyword evidence="13" id="KW-1185">Reference proteome</keyword>
<keyword evidence="10" id="KW-1133">Transmembrane helix</keyword>
<dbReference type="SUPFAM" id="SSF55874">
    <property type="entry name" value="ATPase domain of HSP90 chaperone/DNA topoisomerase II/histidine kinase"/>
    <property type="match status" value="1"/>
</dbReference>
<feature type="transmembrane region" description="Helical" evidence="10">
    <location>
        <begin position="139"/>
        <end position="155"/>
    </location>
</feature>
<keyword evidence="7" id="KW-0067">ATP-binding</keyword>
<dbReference type="SUPFAM" id="SSF47384">
    <property type="entry name" value="Homodimeric domain of signal transducing histidine kinase"/>
    <property type="match status" value="1"/>
</dbReference>
<dbReference type="SMART" id="SM00388">
    <property type="entry name" value="HisKA"/>
    <property type="match status" value="1"/>
</dbReference>
<name>A0A1T2X7F4_9BACL</name>
<evidence type="ECO:0000256" key="10">
    <source>
        <dbReference type="SAM" id="Phobius"/>
    </source>
</evidence>
<dbReference type="Gene3D" id="1.10.287.130">
    <property type="match status" value="1"/>
</dbReference>
<keyword evidence="10" id="KW-0812">Transmembrane</keyword>
<keyword evidence="3" id="KW-0597">Phosphoprotein</keyword>
<dbReference type="SMART" id="SM00387">
    <property type="entry name" value="HATPase_c"/>
    <property type="match status" value="1"/>
</dbReference>
<dbReference type="InterPro" id="IPR003661">
    <property type="entry name" value="HisK_dim/P_dom"/>
</dbReference>
<dbReference type="AlphaFoldDB" id="A0A1T2X7F4"/>
<dbReference type="PRINTS" id="PR00344">
    <property type="entry name" value="BCTRLSENSOR"/>
</dbReference>
<evidence type="ECO:0000256" key="5">
    <source>
        <dbReference type="ARBA" id="ARBA00022741"/>
    </source>
</evidence>
<dbReference type="PANTHER" id="PTHR43065:SF46">
    <property type="entry name" value="C4-DICARBOXYLATE TRANSPORT SENSOR PROTEIN DCTB"/>
    <property type="match status" value="1"/>
</dbReference>
<dbReference type="Pfam" id="PF00512">
    <property type="entry name" value="HisKA"/>
    <property type="match status" value="1"/>
</dbReference>
<dbReference type="Gene3D" id="3.30.450.20">
    <property type="entry name" value="PAS domain"/>
    <property type="match status" value="1"/>
</dbReference>
<dbReference type="Pfam" id="PF02518">
    <property type="entry name" value="HATPase_c"/>
    <property type="match status" value="1"/>
</dbReference>